<evidence type="ECO:0000313" key="1">
    <source>
        <dbReference type="EMBL" id="KAI4340454.1"/>
    </source>
</evidence>
<comment type="caution">
    <text evidence="1">The sequence shown here is derived from an EMBL/GenBank/DDBJ whole genome shotgun (WGS) entry which is preliminary data.</text>
</comment>
<dbReference type="EMBL" id="CM042886">
    <property type="protein sequence ID" value="KAI4340454.1"/>
    <property type="molecule type" value="Genomic_DNA"/>
</dbReference>
<organism evidence="1 2">
    <name type="scientific">Melastoma candidum</name>
    <dbReference type="NCBI Taxonomy" id="119954"/>
    <lineage>
        <taxon>Eukaryota</taxon>
        <taxon>Viridiplantae</taxon>
        <taxon>Streptophyta</taxon>
        <taxon>Embryophyta</taxon>
        <taxon>Tracheophyta</taxon>
        <taxon>Spermatophyta</taxon>
        <taxon>Magnoliopsida</taxon>
        <taxon>eudicotyledons</taxon>
        <taxon>Gunneridae</taxon>
        <taxon>Pentapetalae</taxon>
        <taxon>rosids</taxon>
        <taxon>malvids</taxon>
        <taxon>Myrtales</taxon>
        <taxon>Melastomataceae</taxon>
        <taxon>Melastomatoideae</taxon>
        <taxon>Melastomateae</taxon>
        <taxon>Melastoma</taxon>
    </lineage>
</organism>
<sequence>MDDDSQSFQFVFLLSSFRAMSILAFAAVFSVSAVLLYVLRLKAPCGCETCTAFLSTSWRKDFNNLCDWYAHLLRKSPHGTIQVHVLRNVVTADERNVEHVLRTRFENYPKGKAFSTILGDLLGGGIFNVDGDAWMFQRKMASLELGSVSMRAHAFEVTASEIDDRLIPLLYSFSRRDGAVLDLQDVFRRFSFDTICKFSFGMDPGCLDMSLPVSEFVDAFDTASRLCAERAMAPTALLWKLKRAFNVGSERRLGEAVKRVNALAADVIKRKRETGSFRGLGAQNDLLTRFMFSVDDDKFLKDIVVSFLLAGRDTVASALTSFFWLLSQHPEVRAAILEEFERVIRSTTGEGELIATTATFDQLRKLHYLHAAVYECMRLYPPVQFDSKFALEDDVLPDGTFVGKGTRVTYHPYAMGRMERLWGPDCLEFRPERWLNVAGVFRPESPYKYPVFQGGPRVCLGKEMAIMEIKGVILAVVRQFEFKMVEGDGRSLRFDPGLTATVRGGLRVAVEEWSPPL</sequence>
<dbReference type="Proteomes" id="UP001057402">
    <property type="component" value="Chromosome 7"/>
</dbReference>
<name>A0ACB9NUV1_9MYRT</name>
<gene>
    <name evidence="1" type="ORF">MLD38_025286</name>
</gene>
<evidence type="ECO:0000313" key="2">
    <source>
        <dbReference type="Proteomes" id="UP001057402"/>
    </source>
</evidence>
<protein>
    <submittedName>
        <fullName evidence="1">Uncharacterized protein</fullName>
    </submittedName>
</protein>
<accession>A0ACB9NUV1</accession>
<reference evidence="2" key="1">
    <citation type="journal article" date="2023" name="Front. Plant Sci.">
        <title>Chromosomal-level genome assembly of Melastoma candidum provides insights into trichome evolution.</title>
        <authorList>
            <person name="Zhong Y."/>
            <person name="Wu W."/>
            <person name="Sun C."/>
            <person name="Zou P."/>
            <person name="Liu Y."/>
            <person name="Dai S."/>
            <person name="Zhou R."/>
        </authorList>
    </citation>
    <scope>NUCLEOTIDE SEQUENCE [LARGE SCALE GENOMIC DNA]</scope>
</reference>
<proteinExistence type="predicted"/>
<keyword evidence="2" id="KW-1185">Reference proteome</keyword>